<gene>
    <name evidence="2" type="ORF">UC3_02595</name>
</gene>
<feature type="chain" id="PRO_5004362111" description="WxL domain-containing protein" evidence="1">
    <location>
        <begin position="30"/>
        <end position="207"/>
    </location>
</feature>
<organism evidence="2 3">
    <name type="scientific">Enterococcus phoeniculicola ATCC BAA-412</name>
    <dbReference type="NCBI Taxonomy" id="1158610"/>
    <lineage>
        <taxon>Bacteria</taxon>
        <taxon>Bacillati</taxon>
        <taxon>Bacillota</taxon>
        <taxon>Bacilli</taxon>
        <taxon>Lactobacillales</taxon>
        <taxon>Enterococcaceae</taxon>
        <taxon>Enterococcus</taxon>
    </lineage>
</organism>
<proteinExistence type="predicted"/>
<reference evidence="2 3" key="1">
    <citation type="submission" date="2013-02" db="EMBL/GenBank/DDBJ databases">
        <title>The Genome Sequence of Enterococcus phoeniculicola BAA-412.</title>
        <authorList>
            <consortium name="The Broad Institute Genome Sequencing Platform"/>
            <consortium name="The Broad Institute Genome Sequencing Center for Infectious Disease"/>
            <person name="Earl A.M."/>
            <person name="Gilmore M.S."/>
            <person name="Lebreton F."/>
            <person name="Walker B."/>
            <person name="Young S.K."/>
            <person name="Zeng Q."/>
            <person name="Gargeya S."/>
            <person name="Fitzgerald M."/>
            <person name="Haas B."/>
            <person name="Abouelleil A."/>
            <person name="Alvarado L."/>
            <person name="Arachchi H.M."/>
            <person name="Berlin A.M."/>
            <person name="Chapman S.B."/>
            <person name="Dewar J."/>
            <person name="Goldberg J."/>
            <person name="Griggs A."/>
            <person name="Gujja S."/>
            <person name="Hansen M."/>
            <person name="Howarth C."/>
            <person name="Imamovic A."/>
            <person name="Larimer J."/>
            <person name="McCowan C."/>
            <person name="Murphy C."/>
            <person name="Neiman D."/>
            <person name="Pearson M."/>
            <person name="Priest M."/>
            <person name="Roberts A."/>
            <person name="Saif S."/>
            <person name="Shea T."/>
            <person name="Sisk P."/>
            <person name="Sykes S."/>
            <person name="Wortman J."/>
            <person name="Nusbaum C."/>
            <person name="Birren B."/>
        </authorList>
    </citation>
    <scope>NUCLEOTIDE SEQUENCE [LARGE SCALE GENOMIC DNA]</scope>
    <source>
        <strain evidence="2 3">ATCC BAA-412</strain>
    </source>
</reference>
<feature type="signal peptide" evidence="1">
    <location>
        <begin position="1"/>
        <end position="29"/>
    </location>
</feature>
<accession>R3TLA3</accession>
<dbReference type="HOGENOM" id="CLU_1347159_0_0_9"/>
<keyword evidence="1" id="KW-0732">Signal</keyword>
<dbReference type="AlphaFoldDB" id="R3TLA3"/>
<evidence type="ECO:0008006" key="4">
    <source>
        <dbReference type="Google" id="ProtNLM"/>
    </source>
</evidence>
<evidence type="ECO:0000256" key="1">
    <source>
        <dbReference type="SAM" id="SignalP"/>
    </source>
</evidence>
<dbReference type="Proteomes" id="UP000013785">
    <property type="component" value="Unassembled WGS sequence"/>
</dbReference>
<dbReference type="eggNOG" id="ENOG5032E6D">
    <property type="taxonomic scope" value="Bacteria"/>
</dbReference>
<comment type="caution">
    <text evidence="2">The sequence shown here is derived from an EMBL/GenBank/DDBJ whole genome shotgun (WGS) entry which is preliminary data.</text>
</comment>
<dbReference type="PATRIC" id="fig|1158610.3.peg.2576"/>
<dbReference type="EMBL" id="AJAT01000017">
    <property type="protein sequence ID" value="EOL42244.1"/>
    <property type="molecule type" value="Genomic_DNA"/>
</dbReference>
<dbReference type="STRING" id="154621.RV11_GL002162"/>
<evidence type="ECO:0000313" key="3">
    <source>
        <dbReference type="Proteomes" id="UP000013785"/>
    </source>
</evidence>
<dbReference type="OrthoDB" id="2194369at2"/>
<sequence length="207" mass="22051">MKRTKKMRHYLLTFGILLGGLAAPSISFADYFDGDPDPGNGNEGITEKKDSAQITVDGWIGEFDPTNPGPGPNPDPGADGWVNVTLPTSVVFGAVDVDNGKIKSPSYTITNNSTKGVKISVEDFVHGKDADKLPELDLKLNSGGKMIQLVSPTAPTSKEEITTLIGATASSSDSVDFKFTGSVGTTHDYKTTIEPKYNLVLKFEAQP</sequence>
<dbReference type="RefSeq" id="WP_010769233.1">
    <property type="nucleotide sequence ID" value="NZ_ASWE01000001.1"/>
</dbReference>
<protein>
    <recommendedName>
        <fullName evidence="4">WxL domain-containing protein</fullName>
    </recommendedName>
</protein>
<keyword evidence="3" id="KW-1185">Reference proteome</keyword>
<evidence type="ECO:0000313" key="2">
    <source>
        <dbReference type="EMBL" id="EOL42244.1"/>
    </source>
</evidence>
<name>R3TLA3_9ENTE</name>